<dbReference type="AlphaFoldDB" id="A0A9W6ZVR2"/>
<dbReference type="EMBL" id="BRXW01000507">
    <property type="protein sequence ID" value="GMH61349.1"/>
    <property type="molecule type" value="Genomic_DNA"/>
</dbReference>
<evidence type="ECO:0000256" key="1">
    <source>
        <dbReference type="SAM" id="MobiDB-lite"/>
    </source>
</evidence>
<sequence>MMSKSVASKSNEDHDTRETVEKKGKVDEEKENEEEIIAVPAASNSATSTDDFLNSVDFRRMLLKHIPPRSTKLLVLR</sequence>
<evidence type="ECO:0000313" key="3">
    <source>
        <dbReference type="Proteomes" id="UP001165122"/>
    </source>
</evidence>
<proteinExistence type="predicted"/>
<keyword evidence="3" id="KW-1185">Reference proteome</keyword>
<organism evidence="2 3">
    <name type="scientific">Triparma laevis f. longispina</name>
    <dbReference type="NCBI Taxonomy" id="1714387"/>
    <lineage>
        <taxon>Eukaryota</taxon>
        <taxon>Sar</taxon>
        <taxon>Stramenopiles</taxon>
        <taxon>Ochrophyta</taxon>
        <taxon>Bolidophyceae</taxon>
        <taxon>Parmales</taxon>
        <taxon>Triparmaceae</taxon>
        <taxon>Triparma</taxon>
    </lineage>
</organism>
<reference evidence="3" key="1">
    <citation type="journal article" date="2023" name="Commun. Biol.">
        <title>Genome analysis of Parmales, the sister group of diatoms, reveals the evolutionary specialization of diatoms from phago-mixotrophs to photoautotrophs.</title>
        <authorList>
            <person name="Ban H."/>
            <person name="Sato S."/>
            <person name="Yoshikawa S."/>
            <person name="Yamada K."/>
            <person name="Nakamura Y."/>
            <person name="Ichinomiya M."/>
            <person name="Sato N."/>
            <person name="Blanc-Mathieu R."/>
            <person name="Endo H."/>
            <person name="Kuwata A."/>
            <person name="Ogata H."/>
        </authorList>
    </citation>
    <scope>NUCLEOTIDE SEQUENCE [LARGE SCALE GENOMIC DNA]</scope>
    <source>
        <strain evidence="3">NIES 3700</strain>
    </source>
</reference>
<feature type="compositionally biased region" description="Basic and acidic residues" evidence="1">
    <location>
        <begin position="10"/>
        <end position="28"/>
    </location>
</feature>
<accession>A0A9W6ZVR2</accession>
<name>A0A9W6ZVR2_9STRA</name>
<protein>
    <submittedName>
        <fullName evidence="2">Uncharacterized protein</fullName>
    </submittedName>
</protein>
<feature type="region of interest" description="Disordered" evidence="1">
    <location>
        <begin position="1"/>
        <end position="36"/>
    </location>
</feature>
<dbReference type="Proteomes" id="UP001165122">
    <property type="component" value="Unassembled WGS sequence"/>
</dbReference>
<comment type="caution">
    <text evidence="2">The sequence shown here is derived from an EMBL/GenBank/DDBJ whole genome shotgun (WGS) entry which is preliminary data.</text>
</comment>
<gene>
    <name evidence="2" type="ORF">TrLO_g8724</name>
</gene>
<evidence type="ECO:0000313" key="2">
    <source>
        <dbReference type="EMBL" id="GMH61349.1"/>
    </source>
</evidence>